<dbReference type="UniPathway" id="UPA00098">
    <property type="reaction ID" value="UER00361"/>
</dbReference>
<dbReference type="InterPro" id="IPR053790">
    <property type="entry name" value="P5CR-like_CS"/>
</dbReference>
<dbReference type="SUPFAM" id="SSF48179">
    <property type="entry name" value="6-phosphogluconate dehydrogenase C-terminal domain-like"/>
    <property type="match status" value="1"/>
</dbReference>
<gene>
    <name evidence="6 12" type="primary">proC</name>
    <name evidence="12" type="ORF">MM59RIKEN_01730</name>
</gene>
<dbReference type="InterPro" id="IPR029036">
    <property type="entry name" value="P5CR_dimer"/>
</dbReference>
<comment type="catalytic activity">
    <reaction evidence="6 9">
        <text>L-proline + NADP(+) = (S)-1-pyrroline-5-carboxylate + NADPH + 2 H(+)</text>
        <dbReference type="Rhea" id="RHEA:14109"/>
        <dbReference type="ChEBI" id="CHEBI:15378"/>
        <dbReference type="ChEBI" id="CHEBI:17388"/>
        <dbReference type="ChEBI" id="CHEBI:57783"/>
        <dbReference type="ChEBI" id="CHEBI:58349"/>
        <dbReference type="ChEBI" id="CHEBI:60039"/>
        <dbReference type="EC" id="1.5.1.2"/>
    </reaction>
</comment>
<name>A0A810Q4E7_9FIRM</name>
<dbReference type="InterPro" id="IPR008927">
    <property type="entry name" value="6-PGluconate_DH-like_C_sf"/>
</dbReference>
<dbReference type="FunFam" id="1.10.3730.10:FF:000001">
    <property type="entry name" value="Pyrroline-5-carboxylate reductase"/>
    <property type="match status" value="1"/>
</dbReference>
<evidence type="ECO:0000256" key="2">
    <source>
        <dbReference type="ARBA" id="ARBA00022650"/>
    </source>
</evidence>
<keyword evidence="3 6" id="KW-0521">NADP</keyword>
<dbReference type="Proteomes" id="UP000679848">
    <property type="component" value="Chromosome"/>
</dbReference>
<dbReference type="HAMAP" id="MF_01925">
    <property type="entry name" value="P5C_reductase"/>
    <property type="match status" value="1"/>
</dbReference>
<keyword evidence="13" id="KW-1185">Reference proteome</keyword>
<dbReference type="InterPro" id="IPR000304">
    <property type="entry name" value="Pyrroline-COOH_reductase"/>
</dbReference>
<comment type="pathway">
    <text evidence="6 9">Amino-acid biosynthesis; L-proline biosynthesis; L-proline from L-glutamate 5-semialdehyde: step 1/1.</text>
</comment>
<sequence>MCAQTFGFIGTGNMGGAVARAVRKHLDGERLLLANRTASKAEALAQELGCRTADNETVAETANFIFLGVKPQMMAALLAELGPVLARRTNRFILVTMAAGLTIARIQELSGGNYPVIRIMPNTPAAIGEGMVLYTCSEGVSPDEEQVFLEAMSGAGRLSALSESLMDAGSAVAGCGPAFVDLFIEALADGGVACGLPRAQALEFAAQMTAGAAKLVLSSGQHPGALKDAVCSPGGTTIQGVRALEAAGLRSAVIEAVLASYEKNFDLK</sequence>
<dbReference type="PROSITE" id="PS00521">
    <property type="entry name" value="P5CR"/>
    <property type="match status" value="1"/>
</dbReference>
<dbReference type="SUPFAM" id="SSF51735">
    <property type="entry name" value="NAD(P)-binding Rossmann-fold domains"/>
    <property type="match status" value="1"/>
</dbReference>
<dbReference type="GO" id="GO:0055129">
    <property type="term" value="P:L-proline biosynthetic process"/>
    <property type="evidence" value="ECO:0007669"/>
    <property type="project" value="UniProtKB-UniRule"/>
</dbReference>
<evidence type="ECO:0000256" key="7">
    <source>
        <dbReference type="NCBIfam" id="TIGR00112"/>
    </source>
</evidence>
<dbReference type="PANTHER" id="PTHR11645">
    <property type="entry name" value="PYRROLINE-5-CARBOXYLATE REDUCTASE"/>
    <property type="match status" value="1"/>
</dbReference>
<dbReference type="Pfam" id="PF14748">
    <property type="entry name" value="P5CR_dimer"/>
    <property type="match status" value="1"/>
</dbReference>
<dbReference type="InterPro" id="IPR036291">
    <property type="entry name" value="NAD(P)-bd_dom_sf"/>
</dbReference>
<dbReference type="KEGG" id="pfaa:MM59RIKEN_01730"/>
<comment type="function">
    <text evidence="5 6">Catalyzes the reduction of 1-pyrroline-5-carboxylate (PCA) to L-proline.</text>
</comment>
<dbReference type="GO" id="GO:0005737">
    <property type="term" value="C:cytoplasm"/>
    <property type="evidence" value="ECO:0007669"/>
    <property type="project" value="UniProtKB-SubCell"/>
</dbReference>
<dbReference type="GO" id="GO:0004735">
    <property type="term" value="F:pyrroline-5-carboxylate reductase activity"/>
    <property type="evidence" value="ECO:0007669"/>
    <property type="project" value="UniProtKB-UniRule"/>
</dbReference>
<evidence type="ECO:0000259" key="10">
    <source>
        <dbReference type="Pfam" id="PF03807"/>
    </source>
</evidence>
<feature type="domain" description="Pyrroline-5-carboxylate reductase catalytic N-terminal" evidence="10">
    <location>
        <begin position="6"/>
        <end position="98"/>
    </location>
</feature>
<evidence type="ECO:0000256" key="3">
    <source>
        <dbReference type="ARBA" id="ARBA00022857"/>
    </source>
</evidence>
<organism evidence="12 13">
    <name type="scientific">Pusillibacter faecalis</name>
    <dbReference type="NCBI Taxonomy" id="2714358"/>
    <lineage>
        <taxon>Bacteria</taxon>
        <taxon>Bacillati</taxon>
        <taxon>Bacillota</taxon>
        <taxon>Clostridia</taxon>
        <taxon>Eubacteriales</taxon>
        <taxon>Oscillospiraceae</taxon>
        <taxon>Pusillibacter</taxon>
    </lineage>
</organism>
<dbReference type="AlphaFoldDB" id="A0A810Q4E7"/>
<evidence type="ECO:0000256" key="1">
    <source>
        <dbReference type="ARBA" id="ARBA00005525"/>
    </source>
</evidence>
<proteinExistence type="inferred from homology"/>
<dbReference type="Gene3D" id="3.40.50.720">
    <property type="entry name" value="NAD(P)-binding Rossmann-like Domain"/>
    <property type="match status" value="1"/>
</dbReference>
<dbReference type="InterPro" id="IPR028939">
    <property type="entry name" value="P5C_Rdtase_cat_N"/>
</dbReference>
<dbReference type="PIRSF" id="PIRSF000193">
    <property type="entry name" value="Pyrrol-5-carb_rd"/>
    <property type="match status" value="1"/>
</dbReference>
<evidence type="ECO:0000313" key="12">
    <source>
        <dbReference type="EMBL" id="BCK82854.1"/>
    </source>
</evidence>
<dbReference type="PANTHER" id="PTHR11645:SF0">
    <property type="entry name" value="PYRROLINE-5-CARBOXYLATE REDUCTASE 3"/>
    <property type="match status" value="1"/>
</dbReference>
<keyword evidence="6 9" id="KW-0028">Amino-acid biosynthesis</keyword>
<reference evidence="12" key="1">
    <citation type="submission" date="2020-09" db="EMBL/GenBank/DDBJ databases">
        <title>New species isolated from human feces.</title>
        <authorList>
            <person name="Kitahara M."/>
            <person name="Shigeno Y."/>
            <person name="Shime M."/>
            <person name="Matsumoto Y."/>
            <person name="Nakamura S."/>
            <person name="Motooka D."/>
            <person name="Fukuoka S."/>
            <person name="Nishikawa H."/>
            <person name="Benno Y."/>
        </authorList>
    </citation>
    <scope>NUCLEOTIDE SEQUENCE</scope>
    <source>
        <strain evidence="12">MM59</strain>
    </source>
</reference>
<protein>
    <recommendedName>
        <fullName evidence="6 7">Pyrroline-5-carboxylate reductase</fullName>
        <shortName evidence="6">P5C reductase</shortName>
        <shortName evidence="6">P5CR</shortName>
        <ecNumber evidence="6 7">1.5.1.2</ecNumber>
    </recommendedName>
    <alternativeName>
        <fullName evidence="6">PCA reductase</fullName>
    </alternativeName>
</protein>
<dbReference type="Gene3D" id="1.10.3730.10">
    <property type="entry name" value="ProC C-terminal domain-like"/>
    <property type="match status" value="1"/>
</dbReference>
<feature type="binding site" evidence="8">
    <location>
        <position position="55"/>
    </location>
    <ligand>
        <name>NADPH</name>
        <dbReference type="ChEBI" id="CHEBI:57783"/>
    </ligand>
</feature>
<evidence type="ECO:0000256" key="5">
    <source>
        <dbReference type="ARBA" id="ARBA00058118"/>
    </source>
</evidence>
<feature type="binding site" evidence="8">
    <location>
        <begin position="9"/>
        <end position="14"/>
    </location>
    <ligand>
        <name>NADP(+)</name>
        <dbReference type="ChEBI" id="CHEBI:58349"/>
    </ligand>
</feature>
<evidence type="ECO:0000256" key="9">
    <source>
        <dbReference type="RuleBase" id="RU003903"/>
    </source>
</evidence>
<evidence type="ECO:0000256" key="8">
    <source>
        <dbReference type="PIRSR" id="PIRSR000193-1"/>
    </source>
</evidence>
<feature type="domain" description="Pyrroline-5-carboxylate reductase dimerisation" evidence="11">
    <location>
        <begin position="163"/>
        <end position="264"/>
    </location>
</feature>
<comment type="subcellular location">
    <subcellularLocation>
        <location evidence="6">Cytoplasm</location>
    </subcellularLocation>
</comment>
<keyword evidence="6" id="KW-0963">Cytoplasm</keyword>
<accession>A0A810Q4E7</accession>
<comment type="similarity">
    <text evidence="1 6 9">Belongs to the pyrroline-5-carboxylate reductase family.</text>
</comment>
<keyword evidence="2 6" id="KW-0641">Proline biosynthesis</keyword>
<keyword evidence="4 6" id="KW-0560">Oxidoreductase</keyword>
<dbReference type="EMBL" id="AP023420">
    <property type="protein sequence ID" value="BCK82854.1"/>
    <property type="molecule type" value="Genomic_DNA"/>
</dbReference>
<dbReference type="NCBIfam" id="TIGR00112">
    <property type="entry name" value="proC"/>
    <property type="match status" value="1"/>
</dbReference>
<dbReference type="EC" id="1.5.1.2" evidence="6 7"/>
<evidence type="ECO:0000313" key="13">
    <source>
        <dbReference type="Proteomes" id="UP000679848"/>
    </source>
</evidence>
<dbReference type="Pfam" id="PF03807">
    <property type="entry name" value="F420_oxidored"/>
    <property type="match status" value="1"/>
</dbReference>
<comment type="catalytic activity">
    <reaction evidence="6">
        <text>L-proline + NAD(+) = (S)-1-pyrroline-5-carboxylate + NADH + 2 H(+)</text>
        <dbReference type="Rhea" id="RHEA:14105"/>
        <dbReference type="ChEBI" id="CHEBI:15378"/>
        <dbReference type="ChEBI" id="CHEBI:17388"/>
        <dbReference type="ChEBI" id="CHEBI:57540"/>
        <dbReference type="ChEBI" id="CHEBI:57945"/>
        <dbReference type="ChEBI" id="CHEBI:60039"/>
        <dbReference type="EC" id="1.5.1.2"/>
    </reaction>
</comment>
<dbReference type="RefSeq" id="WP_187032567.1">
    <property type="nucleotide sequence ID" value="NZ_AP023420.1"/>
</dbReference>
<evidence type="ECO:0000256" key="6">
    <source>
        <dbReference type="HAMAP-Rule" id="MF_01925"/>
    </source>
</evidence>
<evidence type="ECO:0000256" key="4">
    <source>
        <dbReference type="ARBA" id="ARBA00023002"/>
    </source>
</evidence>
<evidence type="ECO:0000259" key="11">
    <source>
        <dbReference type="Pfam" id="PF14748"/>
    </source>
</evidence>